<dbReference type="RefSeq" id="WP_126619868.1">
    <property type="nucleotide sequence ID" value="NZ_JBHUCY010000017.1"/>
</dbReference>
<dbReference type="OrthoDB" id="7470251at2"/>
<organism evidence="1 2">
    <name type="scientific">Azospirillum griseum</name>
    <dbReference type="NCBI Taxonomy" id="2496639"/>
    <lineage>
        <taxon>Bacteria</taxon>
        <taxon>Pseudomonadati</taxon>
        <taxon>Pseudomonadota</taxon>
        <taxon>Alphaproteobacteria</taxon>
        <taxon>Rhodospirillales</taxon>
        <taxon>Azospirillaceae</taxon>
        <taxon>Azospirillum</taxon>
    </lineage>
</organism>
<dbReference type="EMBL" id="RXMA01000034">
    <property type="protein sequence ID" value="RTR15527.1"/>
    <property type="molecule type" value="Genomic_DNA"/>
</dbReference>
<name>A0A3S0K7P6_9PROT</name>
<comment type="caution">
    <text evidence="1">The sequence shown here is derived from an EMBL/GenBank/DDBJ whole genome shotgun (WGS) entry which is preliminary data.</text>
</comment>
<dbReference type="Proteomes" id="UP000277007">
    <property type="component" value="Unassembled WGS sequence"/>
</dbReference>
<accession>A0A3S0K7P6</accession>
<protein>
    <recommendedName>
        <fullName evidence="3">Phosphodiesterase</fullName>
    </recommendedName>
</protein>
<dbReference type="Gene3D" id="3.20.20.190">
    <property type="entry name" value="Phosphatidylinositol (PI) phosphodiesterase"/>
    <property type="match status" value="1"/>
</dbReference>
<gene>
    <name evidence="1" type="ORF">EJ903_23005</name>
</gene>
<dbReference type="GO" id="GO:0008081">
    <property type="term" value="F:phosphoric diester hydrolase activity"/>
    <property type="evidence" value="ECO:0007669"/>
    <property type="project" value="InterPro"/>
</dbReference>
<proteinExistence type="predicted"/>
<reference evidence="1 2" key="1">
    <citation type="submission" date="2018-12" db="EMBL/GenBank/DDBJ databases">
        <authorList>
            <person name="Yang Y."/>
        </authorList>
    </citation>
    <scope>NUCLEOTIDE SEQUENCE [LARGE SCALE GENOMIC DNA]</scope>
    <source>
        <strain evidence="1 2">L-25-5w-1</strain>
    </source>
</reference>
<dbReference type="AlphaFoldDB" id="A0A3S0K7P6"/>
<dbReference type="GO" id="GO:0006629">
    <property type="term" value="P:lipid metabolic process"/>
    <property type="evidence" value="ECO:0007669"/>
    <property type="project" value="InterPro"/>
</dbReference>
<evidence type="ECO:0000313" key="1">
    <source>
        <dbReference type="EMBL" id="RTR15527.1"/>
    </source>
</evidence>
<dbReference type="SUPFAM" id="SSF51695">
    <property type="entry name" value="PLC-like phosphodiesterases"/>
    <property type="match status" value="1"/>
</dbReference>
<dbReference type="InterPro" id="IPR017946">
    <property type="entry name" value="PLC-like_Pdiesterase_TIM-brl"/>
</dbReference>
<evidence type="ECO:0008006" key="3">
    <source>
        <dbReference type="Google" id="ProtNLM"/>
    </source>
</evidence>
<sequence length="218" mass="24114">MIAILAHRGFWTEPAEKNSPAALERAFRDGYGIETDIRDHDGTLVVSHDPPTGGGLMSVDALLELYGRHAPRAGGRAGPLALNIKADGLQAPLLAALSRHGVEDWFVFDMAVPDGVLYLRRGAIAYTRQSEYERVPSFYERAAGVWLDAFDGEWFDNDVIRDHWRAGKRVALVSPELHGRPHGPAWDAWKAVATEAPPGFLALCTDFPDKAREFFDVH</sequence>
<keyword evidence="2" id="KW-1185">Reference proteome</keyword>
<evidence type="ECO:0000313" key="2">
    <source>
        <dbReference type="Proteomes" id="UP000277007"/>
    </source>
</evidence>